<reference evidence="7" key="2">
    <citation type="submission" date="2025-08" db="UniProtKB">
        <authorList>
            <consortium name="Ensembl"/>
        </authorList>
    </citation>
    <scope>IDENTIFICATION</scope>
</reference>
<comment type="similarity">
    <text evidence="1 3">Belongs to the PIP family.</text>
</comment>
<dbReference type="GO" id="GO:0005615">
    <property type="term" value="C:extracellular space"/>
    <property type="evidence" value="ECO:0007669"/>
    <property type="project" value="TreeGrafter"/>
</dbReference>
<evidence type="ECO:0000313" key="8">
    <source>
        <dbReference type="Proteomes" id="UP000694547"/>
    </source>
</evidence>
<dbReference type="Ensembl" id="ENSPEMT00000012234.2">
    <property type="protein sequence ID" value="ENSPEMP00000008087.1"/>
    <property type="gene ID" value="ENSPEMG00000009844.2"/>
</dbReference>
<dbReference type="PANTHER" id="PTHR15096">
    <property type="entry name" value="PROLACTIN-INDUCIBLE PROTEIN/SEMINAL VESICLE ANTIGEN"/>
    <property type="match status" value="1"/>
</dbReference>
<dbReference type="InterPro" id="IPR007990">
    <property type="entry name" value="PIP"/>
</dbReference>
<feature type="modified residue" description="Pyrrolidone carboxylic acid" evidence="5">
    <location>
        <position position="29"/>
    </location>
</feature>
<sequence length="145" mass="16028">MLSLQVLYQPGAVIHLLVMCFILETAYGQDNRNNLFSVNMKISPIKNANEFTVEITITSNVDECMAVKVSTEDKPNIKYLSAHAAYTACVCATNNFFWDIQVSANSVLRGKAEVVPAKGICPDGEKIYPVTTYMRTTAREISVTP</sequence>
<dbReference type="Proteomes" id="UP000694547">
    <property type="component" value="Chromosome 3"/>
</dbReference>
<dbReference type="PIRSF" id="PIRSF002572">
    <property type="entry name" value="PIP-GCDFP-15"/>
    <property type="match status" value="1"/>
</dbReference>
<comment type="subunit">
    <text evidence="2 3">Monomer. Interacts with AZGP1.</text>
</comment>
<organism evidence="7 8">
    <name type="scientific">Peromyscus maniculatus bairdii</name>
    <name type="common">Prairie deer mouse</name>
    <dbReference type="NCBI Taxonomy" id="230844"/>
    <lineage>
        <taxon>Eukaryota</taxon>
        <taxon>Metazoa</taxon>
        <taxon>Chordata</taxon>
        <taxon>Craniata</taxon>
        <taxon>Vertebrata</taxon>
        <taxon>Euteleostomi</taxon>
        <taxon>Mammalia</taxon>
        <taxon>Eutheria</taxon>
        <taxon>Euarchontoglires</taxon>
        <taxon>Glires</taxon>
        <taxon>Rodentia</taxon>
        <taxon>Myomorpha</taxon>
        <taxon>Muroidea</taxon>
        <taxon>Cricetidae</taxon>
        <taxon>Neotominae</taxon>
        <taxon>Peromyscus</taxon>
    </lineage>
</organism>
<dbReference type="InterPro" id="IPR013783">
    <property type="entry name" value="Ig-like_fold"/>
</dbReference>
<dbReference type="AlphaFoldDB" id="A0A6I9M7D6"/>
<evidence type="ECO:0000256" key="5">
    <source>
        <dbReference type="PIRSR" id="PIRSR002572-2"/>
    </source>
</evidence>
<dbReference type="GeneID" id="102908321"/>
<feature type="chain" id="PRO_5044635821" description="Prolactin-inducible protein homolog" evidence="6">
    <location>
        <begin position="29"/>
        <end position="145"/>
    </location>
</feature>
<keyword evidence="8" id="KW-1185">Reference proteome</keyword>
<dbReference type="GO" id="GO:0004190">
    <property type="term" value="F:aspartic-type endopeptidase activity"/>
    <property type="evidence" value="ECO:0007669"/>
    <property type="project" value="TreeGrafter"/>
</dbReference>
<dbReference type="Gene3D" id="2.60.40.10">
    <property type="entry name" value="Immunoglobulins"/>
    <property type="match status" value="1"/>
</dbReference>
<evidence type="ECO:0000256" key="4">
    <source>
        <dbReference type="PIRSR" id="PIRSR002572-1"/>
    </source>
</evidence>
<keyword evidence="3" id="KW-0964">Secreted</keyword>
<dbReference type="GO" id="GO:0006508">
    <property type="term" value="P:proteolysis"/>
    <property type="evidence" value="ECO:0007669"/>
    <property type="project" value="TreeGrafter"/>
</dbReference>
<keyword evidence="6" id="KW-0732">Signal</keyword>
<dbReference type="InterPro" id="IPR014756">
    <property type="entry name" value="Ig_E-set"/>
</dbReference>
<feature type="disulfide bond" evidence="4">
    <location>
        <begin position="89"/>
        <end position="121"/>
    </location>
</feature>
<dbReference type="SUPFAM" id="SSF81296">
    <property type="entry name" value="E set domains"/>
    <property type="match status" value="1"/>
</dbReference>
<accession>A0A6I9M7D6</accession>
<reference evidence="7" key="3">
    <citation type="submission" date="2025-09" db="UniProtKB">
        <authorList>
            <consortium name="Ensembl"/>
        </authorList>
    </citation>
    <scope>IDENTIFICATION</scope>
</reference>
<reference evidence="7 8" key="1">
    <citation type="submission" date="2018-10" db="EMBL/GenBank/DDBJ databases">
        <title>Improved assembly of the deer mouse Peromyscus maniculatus genome.</title>
        <authorList>
            <person name="Lassance J.-M."/>
            <person name="Hoekstra H.E."/>
        </authorList>
    </citation>
    <scope>NUCLEOTIDE SEQUENCE [LARGE SCALE GENOMIC DNA]</scope>
</reference>
<feature type="signal peptide" evidence="6">
    <location>
        <begin position="1"/>
        <end position="28"/>
    </location>
</feature>
<evidence type="ECO:0000313" key="7">
    <source>
        <dbReference type="Ensembl" id="ENSPEMP00000008087.1"/>
    </source>
</evidence>
<comment type="subcellular location">
    <subcellularLocation>
        <location evidence="3">Secreted</location>
    </subcellularLocation>
</comment>
<dbReference type="OrthoDB" id="9587575at2759"/>
<proteinExistence type="inferred from homology"/>
<evidence type="ECO:0000256" key="2">
    <source>
        <dbReference type="ARBA" id="ARBA00025932"/>
    </source>
</evidence>
<name>A0A6I9M7D6_PERMB</name>
<dbReference type="PANTHER" id="PTHR15096:SF8">
    <property type="entry name" value="PROLACTIN-INDUCED PROTEIN"/>
    <property type="match status" value="1"/>
</dbReference>
<keyword evidence="4" id="KW-1015">Disulfide bond</keyword>
<evidence type="ECO:0000256" key="1">
    <source>
        <dbReference type="ARBA" id="ARBA00006819"/>
    </source>
</evidence>
<evidence type="ECO:0000256" key="6">
    <source>
        <dbReference type="SAM" id="SignalP"/>
    </source>
</evidence>
<protein>
    <recommendedName>
        <fullName evidence="3">Prolactin-inducible protein homolog</fullName>
    </recommendedName>
</protein>
<feature type="disulfide bond" evidence="4">
    <location>
        <begin position="64"/>
        <end position="91"/>
    </location>
</feature>
<dbReference type="GO" id="GO:0002682">
    <property type="term" value="P:regulation of immune system process"/>
    <property type="evidence" value="ECO:0007669"/>
    <property type="project" value="TreeGrafter"/>
</dbReference>
<dbReference type="Pfam" id="PF05326">
    <property type="entry name" value="SVA"/>
    <property type="match status" value="1"/>
</dbReference>
<dbReference type="GeneTree" id="ENSGT00390000002099"/>
<evidence type="ECO:0000256" key="3">
    <source>
        <dbReference type="PIRNR" id="PIRNR002572"/>
    </source>
</evidence>